<evidence type="ECO:0000313" key="1">
    <source>
        <dbReference type="EMBL" id="MFC5068860.1"/>
    </source>
</evidence>
<reference evidence="2" key="1">
    <citation type="journal article" date="2019" name="Int. J. Syst. Evol. Microbiol.">
        <title>The Global Catalogue of Microorganisms (GCM) 10K type strain sequencing project: providing services to taxonomists for standard genome sequencing and annotation.</title>
        <authorList>
            <consortium name="The Broad Institute Genomics Platform"/>
            <consortium name="The Broad Institute Genome Sequencing Center for Infectious Disease"/>
            <person name="Wu L."/>
            <person name="Ma J."/>
        </authorList>
    </citation>
    <scope>NUCLEOTIDE SEQUENCE [LARGE SCALE GENOMIC DNA]</scope>
    <source>
        <strain evidence="2">CGMCC 1.16444</strain>
    </source>
</reference>
<accession>A0ABV9Z585</accession>
<gene>
    <name evidence="1" type="ORF">ACFPFW_12665</name>
</gene>
<proteinExistence type="predicted"/>
<evidence type="ECO:0000313" key="2">
    <source>
        <dbReference type="Proteomes" id="UP001595796"/>
    </source>
</evidence>
<keyword evidence="2" id="KW-1185">Reference proteome</keyword>
<evidence type="ECO:0008006" key="3">
    <source>
        <dbReference type="Google" id="ProtNLM"/>
    </source>
</evidence>
<organism evidence="1 2">
    <name type="scientific">Flaviflagellibacter deserti</name>
    <dbReference type="NCBI Taxonomy" id="2267266"/>
    <lineage>
        <taxon>Bacteria</taxon>
        <taxon>Pseudomonadati</taxon>
        <taxon>Pseudomonadota</taxon>
        <taxon>Alphaproteobacteria</taxon>
        <taxon>Hyphomicrobiales</taxon>
        <taxon>Flaviflagellibacter</taxon>
    </lineage>
</organism>
<dbReference type="Proteomes" id="UP001595796">
    <property type="component" value="Unassembled WGS sequence"/>
</dbReference>
<protein>
    <recommendedName>
        <fullName evidence="3">PD-(D/E)XK nuclease superfamily protein</fullName>
    </recommendedName>
</protein>
<comment type="caution">
    <text evidence="1">The sequence shown here is derived from an EMBL/GenBank/DDBJ whole genome shotgun (WGS) entry which is preliminary data.</text>
</comment>
<dbReference type="RefSeq" id="WP_114955963.1">
    <property type="nucleotide sequence ID" value="NZ_JBHSJF010000006.1"/>
</dbReference>
<dbReference type="EMBL" id="JBHSJF010000006">
    <property type="protein sequence ID" value="MFC5068860.1"/>
    <property type="molecule type" value="Genomic_DNA"/>
</dbReference>
<name>A0ABV9Z585_9HYPH</name>
<sequence length="246" mass="27691">MLQSFVEKLSPAIEKTVSGLAKERFRTDPIAGPKFSRATSIISAAYKRHGRILEEALRLRLSECQHFSVWTDPNFSISDTADRAIRGRNSDIEESLPIELPYGGSGRALQVDLFVFDRRISTLRAYEVKRGNGAYDSGKKRSILRDLLCVQSLLRSYGGSRGLIATSAEARLISYYGVRALPAPLNLFGHELDDHFVFPVQKYVDAVNERFQERLYDLLSDVLGLTELERAALCQACPLHRPLLHH</sequence>